<proteinExistence type="predicted"/>
<dbReference type="InterPro" id="IPR031329">
    <property type="entry name" value="NEUT/ALK_ceramidase_N"/>
</dbReference>
<dbReference type="eggNOG" id="COG3356">
    <property type="taxonomic scope" value="Bacteria"/>
</dbReference>
<dbReference type="EMBL" id="ABVL01000002">
    <property type="protein sequence ID" value="EDY21599.1"/>
    <property type="molecule type" value="Genomic_DNA"/>
</dbReference>
<evidence type="ECO:0000313" key="4">
    <source>
        <dbReference type="Proteomes" id="UP000005824"/>
    </source>
</evidence>
<evidence type="ECO:0000256" key="1">
    <source>
        <dbReference type="SAM" id="SignalP"/>
    </source>
</evidence>
<dbReference type="AlphaFoldDB" id="B4CW07"/>
<protein>
    <recommendedName>
        <fullName evidence="2">Neutral/alkaline non-lysosomal ceramidase N-terminal domain-containing protein</fullName>
    </recommendedName>
</protein>
<feature type="domain" description="Neutral/alkaline non-lysosomal ceramidase N-terminal" evidence="2">
    <location>
        <begin position="25"/>
        <end position="252"/>
    </location>
</feature>
<keyword evidence="1" id="KW-0732">Signal</keyword>
<dbReference type="Pfam" id="PF04734">
    <property type="entry name" value="Ceramidase_alk"/>
    <property type="match status" value="1"/>
</dbReference>
<dbReference type="RefSeq" id="WP_006978171.1">
    <property type="nucleotide sequence ID" value="NZ_ABVL01000002.1"/>
</dbReference>
<organism evidence="3 4">
    <name type="scientific">Chthoniobacter flavus Ellin428</name>
    <dbReference type="NCBI Taxonomy" id="497964"/>
    <lineage>
        <taxon>Bacteria</taxon>
        <taxon>Pseudomonadati</taxon>
        <taxon>Verrucomicrobiota</taxon>
        <taxon>Spartobacteria</taxon>
        <taxon>Chthoniobacterales</taxon>
        <taxon>Chthoniobacteraceae</taxon>
        <taxon>Chthoniobacter</taxon>
    </lineage>
</organism>
<evidence type="ECO:0000313" key="3">
    <source>
        <dbReference type="EMBL" id="EDY21599.1"/>
    </source>
</evidence>
<evidence type="ECO:0000259" key="2">
    <source>
        <dbReference type="Pfam" id="PF04734"/>
    </source>
</evidence>
<feature type="chain" id="PRO_5002802160" description="Neutral/alkaline non-lysosomal ceramidase N-terminal domain-containing protein" evidence="1">
    <location>
        <begin position="23"/>
        <end position="460"/>
    </location>
</feature>
<dbReference type="Proteomes" id="UP000005824">
    <property type="component" value="Unassembled WGS sequence"/>
</dbReference>
<accession>B4CW07</accession>
<sequence precursor="true">MNRFLSHLFCVLIAGTALTVQAQNFKVGVSRADITPMEPVRLGGYASRLKPTANVDTHIFAKALAIQDSTGATMLIITADTIGTPRAFNDELATRLEQELKIDRAHFLFCCSHSHSTPVIDGGLTDMYGLSDDEAKATKRYTRYFLDQAVVAAKAAVKDLEPAALSFGRSEAFFAGNRRQFGPKGVGFGVNPNGLVDRDVPVLRAVREDRSTKAILFGYACHCTTPGPNDEVSPDWAGYAEEELEHTYTGATALFITGCGADANPNPRGSLALAHAHGLQMAGAVARALSEPMLAVDGPIATAFDRVDLPIGQTPDKAYYEAKLQEKALATQRYAQRFLDRIARGEPLATSYPAPVQVLRFGNSLTLIALSGEVVVDYDYRLKRELPNERLWNAAYCNDVFAYVPSMRILTEGGYEADASIIYYGLPTRFAPAVEDTLINKVLELVKRTGGTVPPPPAKK</sequence>
<dbReference type="InParanoid" id="B4CW07"/>
<dbReference type="STRING" id="497964.CfE428DRAFT_0844"/>
<keyword evidence="4" id="KW-1185">Reference proteome</keyword>
<gene>
    <name evidence="3" type="ORF">CfE428DRAFT_0844</name>
</gene>
<comment type="caution">
    <text evidence="3">The sequence shown here is derived from an EMBL/GenBank/DDBJ whole genome shotgun (WGS) entry which is preliminary data.</text>
</comment>
<reference evidence="3 4" key="1">
    <citation type="journal article" date="2011" name="J. Bacteriol.">
        <title>Genome sequence of Chthoniobacter flavus Ellin428, an aerobic heterotrophic soil bacterium.</title>
        <authorList>
            <person name="Kant R."/>
            <person name="van Passel M.W."/>
            <person name="Palva A."/>
            <person name="Lucas S."/>
            <person name="Lapidus A."/>
            <person name="Glavina Del Rio T."/>
            <person name="Dalin E."/>
            <person name="Tice H."/>
            <person name="Bruce D."/>
            <person name="Goodwin L."/>
            <person name="Pitluck S."/>
            <person name="Larimer F.W."/>
            <person name="Land M.L."/>
            <person name="Hauser L."/>
            <person name="Sangwan P."/>
            <person name="de Vos W.M."/>
            <person name="Janssen P.H."/>
            <person name="Smidt H."/>
        </authorList>
    </citation>
    <scope>NUCLEOTIDE SEQUENCE [LARGE SCALE GENOMIC DNA]</scope>
    <source>
        <strain evidence="3 4">Ellin428</strain>
    </source>
</reference>
<name>B4CW07_9BACT</name>
<feature type="signal peptide" evidence="1">
    <location>
        <begin position="1"/>
        <end position="22"/>
    </location>
</feature>